<proteinExistence type="predicted"/>
<dbReference type="Proteomes" id="UP001174909">
    <property type="component" value="Unassembled WGS sequence"/>
</dbReference>
<dbReference type="AlphaFoldDB" id="A0AA35X6D7"/>
<sequence length="154" mass="17362">RVWAVWSWKELSNVTLPVRGQFEQLKLLAVGHLLSVVGLQFSTELLLVLTLTGHIIWRCTGFAQQHSPMVPPYTELLCLSEEDWLSDITTPCPTHRRTLTFWNKTNRSLEAVLLGEEPVANDNQSPILSSSNLCLPKVLCLLPDVVLLEDVHHS</sequence>
<feature type="non-terminal residue" evidence="1">
    <location>
        <position position="154"/>
    </location>
</feature>
<name>A0AA35X6D7_GEOBA</name>
<gene>
    <name evidence="1" type="ORF">GBAR_LOCUS25382</name>
</gene>
<feature type="non-terminal residue" evidence="1">
    <location>
        <position position="1"/>
    </location>
</feature>
<protein>
    <submittedName>
        <fullName evidence="1">Uncharacterized protein</fullName>
    </submittedName>
</protein>
<reference evidence="1" key="1">
    <citation type="submission" date="2023-03" db="EMBL/GenBank/DDBJ databases">
        <authorList>
            <person name="Steffen K."/>
            <person name="Cardenas P."/>
        </authorList>
    </citation>
    <scope>NUCLEOTIDE SEQUENCE</scope>
</reference>
<dbReference type="EMBL" id="CASHTH010003511">
    <property type="protein sequence ID" value="CAI8045909.1"/>
    <property type="molecule type" value="Genomic_DNA"/>
</dbReference>
<comment type="caution">
    <text evidence="1">The sequence shown here is derived from an EMBL/GenBank/DDBJ whole genome shotgun (WGS) entry which is preliminary data.</text>
</comment>
<accession>A0AA35X6D7</accession>
<evidence type="ECO:0000313" key="2">
    <source>
        <dbReference type="Proteomes" id="UP001174909"/>
    </source>
</evidence>
<keyword evidence="2" id="KW-1185">Reference proteome</keyword>
<evidence type="ECO:0000313" key="1">
    <source>
        <dbReference type="EMBL" id="CAI8045909.1"/>
    </source>
</evidence>
<organism evidence="1 2">
    <name type="scientific">Geodia barretti</name>
    <name type="common">Barrett's horny sponge</name>
    <dbReference type="NCBI Taxonomy" id="519541"/>
    <lineage>
        <taxon>Eukaryota</taxon>
        <taxon>Metazoa</taxon>
        <taxon>Porifera</taxon>
        <taxon>Demospongiae</taxon>
        <taxon>Heteroscleromorpha</taxon>
        <taxon>Tetractinellida</taxon>
        <taxon>Astrophorina</taxon>
        <taxon>Geodiidae</taxon>
        <taxon>Geodia</taxon>
    </lineage>
</organism>